<dbReference type="AlphaFoldDB" id="A0A1W2CD27"/>
<reference evidence="1 2" key="1">
    <citation type="submission" date="2017-04" db="EMBL/GenBank/DDBJ databases">
        <authorList>
            <person name="Afonso C.L."/>
            <person name="Miller P.J."/>
            <person name="Scott M.A."/>
            <person name="Spackman E."/>
            <person name="Goraichik I."/>
            <person name="Dimitrov K.M."/>
            <person name="Suarez D.L."/>
            <person name="Swayne D.E."/>
        </authorList>
    </citation>
    <scope>NUCLEOTIDE SEQUENCE [LARGE SCALE GENOMIC DNA]</scope>
    <source>
        <strain evidence="1 2">CGMCC 1.12644</strain>
    </source>
</reference>
<proteinExistence type="predicted"/>
<evidence type="ECO:0000313" key="2">
    <source>
        <dbReference type="Proteomes" id="UP000192330"/>
    </source>
</evidence>
<gene>
    <name evidence="1" type="ORF">SAMN06295998_10773</name>
</gene>
<sequence length="437" mass="45577">MTMVGAFVVEITPPGGGAMAGFAARLSGAQGHHDALTVRALVVDDTALVTVDVIGIDAGLSARVRARSPLPAANITIAATHTHGGPVSMPGRLSIPADPLYLQQMETAILNAIEQAADARAPARLYGGSGEEPGFAINRRHTGGPVDRGVPVMRFDRMDGPTIAHFVSYACHPVVLGADNLLWTADYPHFVRATLEDACPGSVALFATGCAGDVNTGHSAAASLSAQRQADRTYAQAQRIGEGVARSALSADMTELSGPIGSAEAFDDLRFESRESSAGADLARTWRAASRTPGDIHDIWANWAENKMGRDLDQIPARCTALHWSGARIIGLPGEIFAQTALDLRHALGDGGPVHILAYADDNPGYIPPQEEYAAGGYEVDEAHRFYGMGASIAPGVAEALSSAAQRAAETAAALATAQDCAPKKKSNMKGNQDAIT</sequence>
<name>A0A1W2CD27_9RHOB</name>
<dbReference type="Proteomes" id="UP000192330">
    <property type="component" value="Unassembled WGS sequence"/>
</dbReference>
<evidence type="ECO:0000313" key="1">
    <source>
        <dbReference type="EMBL" id="SMC82966.1"/>
    </source>
</evidence>
<dbReference type="EMBL" id="FWYD01000007">
    <property type="protein sequence ID" value="SMC82966.1"/>
    <property type="molecule type" value="Genomic_DNA"/>
</dbReference>
<protein>
    <recommendedName>
        <fullName evidence="3">Alkaline ceramidase</fullName>
    </recommendedName>
</protein>
<organism evidence="1 2">
    <name type="scientific">Primorskyibacter flagellatus</name>
    <dbReference type="NCBI Taxonomy" id="1387277"/>
    <lineage>
        <taxon>Bacteria</taxon>
        <taxon>Pseudomonadati</taxon>
        <taxon>Pseudomonadota</taxon>
        <taxon>Alphaproteobacteria</taxon>
        <taxon>Rhodobacterales</taxon>
        <taxon>Roseobacteraceae</taxon>
        <taxon>Primorskyibacter</taxon>
    </lineage>
</organism>
<accession>A0A1W2CD27</accession>
<keyword evidence="2" id="KW-1185">Reference proteome</keyword>
<evidence type="ECO:0008006" key="3">
    <source>
        <dbReference type="Google" id="ProtNLM"/>
    </source>
</evidence>
<dbReference type="RefSeq" id="WP_179141471.1">
    <property type="nucleotide sequence ID" value="NZ_FWYD01000007.1"/>
</dbReference>
<dbReference type="STRING" id="1387277.SAMN06295998_10773"/>